<protein>
    <submittedName>
        <fullName evidence="1">Transcriptional regulator TACO1-like protein</fullName>
    </submittedName>
</protein>
<dbReference type="Proteomes" id="UP000814128">
    <property type="component" value="Unassembled WGS sequence"/>
</dbReference>
<name>A0ACB8QE35_9AGAM</name>
<evidence type="ECO:0000313" key="2">
    <source>
        <dbReference type="Proteomes" id="UP000814128"/>
    </source>
</evidence>
<reference evidence="1" key="1">
    <citation type="submission" date="2021-02" db="EMBL/GenBank/DDBJ databases">
        <authorList>
            <consortium name="DOE Joint Genome Institute"/>
            <person name="Ahrendt S."/>
            <person name="Looney B.P."/>
            <person name="Miyauchi S."/>
            <person name="Morin E."/>
            <person name="Drula E."/>
            <person name="Courty P.E."/>
            <person name="Chicoki N."/>
            <person name="Fauchery L."/>
            <person name="Kohler A."/>
            <person name="Kuo A."/>
            <person name="Labutti K."/>
            <person name="Pangilinan J."/>
            <person name="Lipzen A."/>
            <person name="Riley R."/>
            <person name="Andreopoulos W."/>
            <person name="He G."/>
            <person name="Johnson J."/>
            <person name="Barry K.W."/>
            <person name="Grigoriev I.V."/>
            <person name="Nagy L."/>
            <person name="Hibbett D."/>
            <person name="Henrissat B."/>
            <person name="Matheny P.B."/>
            <person name="Labbe J."/>
            <person name="Martin F."/>
        </authorList>
    </citation>
    <scope>NUCLEOTIDE SEQUENCE</scope>
    <source>
        <strain evidence="1">EC-137</strain>
    </source>
</reference>
<sequence>MSALTLPLHRNTFQQAWTQTYRKTLHTTASIYSGHNKWSKIKGTKGVNDAEKGRAFSQVTKDIVVAVRTNGSTDTSTNLALAQALQRAKKLSVPKTTIERALAKASGEKAGGAQSTVFEAIAHGTVGIMVESLTDNLRRTVAYVNDVLNSHKYGCARAGKVDYLFDRKGIVRVNIECPADDDLTLKIVEDAISEEAEDFNTEPNDSGTGTVLEFICPPASLSRVTKAATHSEEATLLTSELVWRPKEPVEVDEEIESSVAELVEKLDDLDDTLRVWTSLDR</sequence>
<evidence type="ECO:0000313" key="1">
    <source>
        <dbReference type="EMBL" id="KAI0029830.1"/>
    </source>
</evidence>
<keyword evidence="2" id="KW-1185">Reference proteome</keyword>
<organism evidence="1 2">
    <name type="scientific">Vararia minispora EC-137</name>
    <dbReference type="NCBI Taxonomy" id="1314806"/>
    <lineage>
        <taxon>Eukaryota</taxon>
        <taxon>Fungi</taxon>
        <taxon>Dikarya</taxon>
        <taxon>Basidiomycota</taxon>
        <taxon>Agaricomycotina</taxon>
        <taxon>Agaricomycetes</taxon>
        <taxon>Russulales</taxon>
        <taxon>Lachnocladiaceae</taxon>
        <taxon>Vararia</taxon>
    </lineage>
</organism>
<proteinExistence type="predicted"/>
<gene>
    <name evidence="1" type="ORF">K488DRAFT_55507</name>
</gene>
<accession>A0ACB8QE35</accession>
<reference evidence="1" key="2">
    <citation type="journal article" date="2022" name="New Phytol.">
        <title>Evolutionary transition to the ectomycorrhizal habit in the genomes of a hyperdiverse lineage of mushroom-forming fungi.</title>
        <authorList>
            <person name="Looney B."/>
            <person name="Miyauchi S."/>
            <person name="Morin E."/>
            <person name="Drula E."/>
            <person name="Courty P.E."/>
            <person name="Kohler A."/>
            <person name="Kuo A."/>
            <person name="LaButti K."/>
            <person name="Pangilinan J."/>
            <person name="Lipzen A."/>
            <person name="Riley R."/>
            <person name="Andreopoulos W."/>
            <person name="He G."/>
            <person name="Johnson J."/>
            <person name="Nolan M."/>
            <person name="Tritt A."/>
            <person name="Barry K.W."/>
            <person name="Grigoriev I.V."/>
            <person name="Nagy L.G."/>
            <person name="Hibbett D."/>
            <person name="Henrissat B."/>
            <person name="Matheny P.B."/>
            <person name="Labbe J."/>
            <person name="Martin F.M."/>
        </authorList>
    </citation>
    <scope>NUCLEOTIDE SEQUENCE</scope>
    <source>
        <strain evidence="1">EC-137</strain>
    </source>
</reference>
<dbReference type="EMBL" id="MU273654">
    <property type="protein sequence ID" value="KAI0029830.1"/>
    <property type="molecule type" value="Genomic_DNA"/>
</dbReference>
<comment type="caution">
    <text evidence="1">The sequence shown here is derived from an EMBL/GenBank/DDBJ whole genome shotgun (WGS) entry which is preliminary data.</text>
</comment>